<feature type="chain" id="PRO_5025374804" description="Bifunctional inhibitor/plant lipid transfer protein/seed storage helical domain-containing protein" evidence="10">
    <location>
        <begin position="21"/>
        <end position="109"/>
    </location>
</feature>
<accession>A0A6D2KSH0</accession>
<dbReference type="GO" id="GO:0005886">
    <property type="term" value="C:plasma membrane"/>
    <property type="evidence" value="ECO:0007669"/>
    <property type="project" value="UniProtKB-SubCell"/>
</dbReference>
<evidence type="ECO:0000256" key="3">
    <source>
        <dbReference type="ARBA" id="ARBA00022475"/>
    </source>
</evidence>
<keyword evidence="3" id="KW-1003">Cell membrane</keyword>
<dbReference type="PANTHER" id="PTHR33044">
    <property type="entry name" value="BIFUNCTIONAL INHIBITOR/LIPID-TRANSFER PROTEIN/SEED STORAGE 2S ALBUMIN SUPERFAMILY PROTEIN-RELATED"/>
    <property type="match status" value="1"/>
</dbReference>
<evidence type="ECO:0000256" key="4">
    <source>
        <dbReference type="ARBA" id="ARBA00022622"/>
    </source>
</evidence>
<evidence type="ECO:0000256" key="6">
    <source>
        <dbReference type="ARBA" id="ARBA00023136"/>
    </source>
</evidence>
<feature type="domain" description="Bifunctional inhibitor/plant lipid transfer protein/seed storage helical" evidence="11">
    <location>
        <begin position="25"/>
        <end position="103"/>
    </location>
</feature>
<keyword evidence="13" id="KW-1185">Reference proteome</keyword>
<dbReference type="GO" id="GO:0008289">
    <property type="term" value="F:lipid binding"/>
    <property type="evidence" value="ECO:0007669"/>
    <property type="project" value="InterPro"/>
</dbReference>
<dbReference type="InterPro" id="IPR000528">
    <property type="entry name" value="Plant_nsLTP"/>
</dbReference>
<dbReference type="SMART" id="SM00499">
    <property type="entry name" value="AAI"/>
    <property type="match status" value="1"/>
</dbReference>
<dbReference type="InterPro" id="IPR036312">
    <property type="entry name" value="Bifun_inhib/LTP/seed_sf"/>
</dbReference>
<feature type="signal peptide" evidence="10">
    <location>
        <begin position="1"/>
        <end position="20"/>
    </location>
</feature>
<protein>
    <recommendedName>
        <fullName evidence="11">Bifunctional inhibitor/plant lipid transfer protein/seed storage helical domain-containing protein</fullName>
    </recommendedName>
</protein>
<evidence type="ECO:0000256" key="9">
    <source>
        <dbReference type="ARBA" id="ARBA00023288"/>
    </source>
</evidence>
<dbReference type="Gene3D" id="1.10.110.10">
    <property type="entry name" value="Plant lipid-transfer and hydrophobic proteins"/>
    <property type="match status" value="1"/>
</dbReference>
<gene>
    <name evidence="12" type="ORF">MERR_LOCUS43366</name>
</gene>
<keyword evidence="4" id="KW-0336">GPI-anchor</keyword>
<evidence type="ECO:0000256" key="7">
    <source>
        <dbReference type="ARBA" id="ARBA00023157"/>
    </source>
</evidence>
<dbReference type="CDD" id="cd00010">
    <property type="entry name" value="AAI_LTSS"/>
    <property type="match status" value="1"/>
</dbReference>
<comment type="caution">
    <text evidence="12">The sequence shown here is derived from an EMBL/GenBank/DDBJ whole genome shotgun (WGS) entry which is preliminary data.</text>
</comment>
<dbReference type="EMBL" id="CACVBM020001629">
    <property type="protein sequence ID" value="CAA7056130.1"/>
    <property type="molecule type" value="Genomic_DNA"/>
</dbReference>
<proteinExistence type="inferred from homology"/>
<evidence type="ECO:0000256" key="8">
    <source>
        <dbReference type="ARBA" id="ARBA00023180"/>
    </source>
</evidence>
<comment type="similarity">
    <text evidence="2">Belongs to the plant LTP family.</text>
</comment>
<evidence type="ECO:0000313" key="12">
    <source>
        <dbReference type="EMBL" id="CAA7056130.1"/>
    </source>
</evidence>
<keyword evidence="7" id="KW-1015">Disulfide bond</keyword>
<reference evidence="12" key="1">
    <citation type="submission" date="2020-01" db="EMBL/GenBank/DDBJ databases">
        <authorList>
            <person name="Mishra B."/>
        </authorList>
    </citation>
    <scope>NUCLEOTIDE SEQUENCE [LARGE SCALE GENOMIC DNA]</scope>
</reference>
<evidence type="ECO:0000259" key="11">
    <source>
        <dbReference type="SMART" id="SM00499"/>
    </source>
</evidence>
<dbReference type="InterPro" id="IPR043325">
    <property type="entry name" value="LTSS"/>
</dbReference>
<dbReference type="Proteomes" id="UP000467841">
    <property type="component" value="Unassembled WGS sequence"/>
</dbReference>
<name>A0A6D2KSH0_9BRAS</name>
<dbReference type="OrthoDB" id="911994at2759"/>
<dbReference type="GO" id="GO:0006869">
    <property type="term" value="P:lipid transport"/>
    <property type="evidence" value="ECO:0007669"/>
    <property type="project" value="InterPro"/>
</dbReference>
<keyword evidence="8" id="KW-0325">Glycoprotein</keyword>
<keyword evidence="6" id="KW-0472">Membrane</keyword>
<dbReference type="GO" id="GO:0098552">
    <property type="term" value="C:side of membrane"/>
    <property type="evidence" value="ECO:0007669"/>
    <property type="project" value="UniProtKB-KW"/>
</dbReference>
<dbReference type="AlphaFoldDB" id="A0A6D2KSH0"/>
<evidence type="ECO:0000256" key="2">
    <source>
        <dbReference type="ARBA" id="ARBA00009748"/>
    </source>
</evidence>
<organism evidence="12 13">
    <name type="scientific">Microthlaspi erraticum</name>
    <dbReference type="NCBI Taxonomy" id="1685480"/>
    <lineage>
        <taxon>Eukaryota</taxon>
        <taxon>Viridiplantae</taxon>
        <taxon>Streptophyta</taxon>
        <taxon>Embryophyta</taxon>
        <taxon>Tracheophyta</taxon>
        <taxon>Spermatophyta</taxon>
        <taxon>Magnoliopsida</taxon>
        <taxon>eudicotyledons</taxon>
        <taxon>Gunneridae</taxon>
        <taxon>Pentapetalae</taxon>
        <taxon>rosids</taxon>
        <taxon>malvids</taxon>
        <taxon>Brassicales</taxon>
        <taxon>Brassicaceae</taxon>
        <taxon>Coluteocarpeae</taxon>
        <taxon>Microthlaspi</taxon>
    </lineage>
</organism>
<dbReference type="InterPro" id="IPR016140">
    <property type="entry name" value="Bifunc_inhib/LTP/seed_store"/>
</dbReference>
<evidence type="ECO:0000256" key="10">
    <source>
        <dbReference type="SAM" id="SignalP"/>
    </source>
</evidence>
<keyword evidence="5 10" id="KW-0732">Signal</keyword>
<dbReference type="Pfam" id="PF14368">
    <property type="entry name" value="LTP_2"/>
    <property type="match status" value="1"/>
</dbReference>
<sequence length="109" mass="11383">MTPMFLVLIVATVLFGGATTDQSGCSDTLTSLSPCLAYLNGGSSSPTSYCCSRFSTVVQSSPECLCSVVNSNVSSFSGFSFNRTLAFNLPTACNVQTPSPTQCNGNKQK</sequence>
<dbReference type="PRINTS" id="PR00382">
    <property type="entry name" value="LIPIDTRNSFER"/>
</dbReference>
<evidence type="ECO:0000313" key="13">
    <source>
        <dbReference type="Proteomes" id="UP000467841"/>
    </source>
</evidence>
<evidence type="ECO:0000256" key="5">
    <source>
        <dbReference type="ARBA" id="ARBA00022729"/>
    </source>
</evidence>
<comment type="subcellular location">
    <subcellularLocation>
        <location evidence="1">Cell membrane</location>
        <topology evidence="1">Lipid-anchor</topology>
        <topology evidence="1">GPI-anchor</topology>
    </subcellularLocation>
</comment>
<dbReference type="SUPFAM" id="SSF47699">
    <property type="entry name" value="Bifunctional inhibitor/lipid-transfer protein/seed storage 2S albumin"/>
    <property type="match status" value="1"/>
</dbReference>
<evidence type="ECO:0000256" key="1">
    <source>
        <dbReference type="ARBA" id="ARBA00004609"/>
    </source>
</evidence>
<keyword evidence="9" id="KW-0449">Lipoprotein</keyword>